<reference evidence="1 2" key="2">
    <citation type="submission" date="2018-11" db="EMBL/GenBank/DDBJ databases">
        <authorList>
            <consortium name="Pathogen Informatics"/>
        </authorList>
    </citation>
    <scope>NUCLEOTIDE SEQUENCE [LARGE SCALE GENOMIC DNA]</scope>
    <source>
        <strain evidence="1 2">MHpl1</strain>
    </source>
</reference>
<keyword evidence="2" id="KW-1185">Reference proteome</keyword>
<evidence type="ECO:0000313" key="1">
    <source>
        <dbReference type="EMBL" id="VDO50579.1"/>
    </source>
</evidence>
<accession>A0A0N4WQR5</accession>
<dbReference type="OMA" id="GFFMEAV"/>
<gene>
    <name evidence="1" type="ORF">HPLM_LOCUS13779</name>
</gene>
<reference evidence="3" key="1">
    <citation type="submission" date="2017-02" db="UniProtKB">
        <authorList>
            <consortium name="WormBaseParasite"/>
        </authorList>
    </citation>
    <scope>IDENTIFICATION</scope>
</reference>
<protein>
    <submittedName>
        <fullName evidence="3">SH2 domain-containing protein</fullName>
    </submittedName>
</protein>
<evidence type="ECO:0000313" key="2">
    <source>
        <dbReference type="Proteomes" id="UP000268014"/>
    </source>
</evidence>
<dbReference type="AlphaFoldDB" id="A0A0N4WQR5"/>
<evidence type="ECO:0000313" key="3">
    <source>
        <dbReference type="WBParaSite" id="HPLM_0001378701-mRNA-1"/>
    </source>
</evidence>
<proteinExistence type="predicted"/>
<dbReference type="EMBL" id="UZAF01018337">
    <property type="protein sequence ID" value="VDO50579.1"/>
    <property type="molecule type" value="Genomic_DNA"/>
</dbReference>
<name>A0A0N4WQR5_HAEPC</name>
<dbReference type="WBParaSite" id="HPLM_0001378701-mRNA-1">
    <property type="protein sequence ID" value="HPLM_0001378701-mRNA-1"/>
    <property type="gene ID" value="HPLM_0001378701"/>
</dbReference>
<dbReference type="Proteomes" id="UP000268014">
    <property type="component" value="Unassembled WGS sequence"/>
</dbReference>
<sequence>MSVIKLRNRSCGPNTLCDILLTAGPGHLLTVSIEASHESQDSSQNDGWFFYEASKELTVFVVFLEPARSIQMTNLARDRDVRSRYWRPLKDIVEQRDDR</sequence>
<organism evidence="3">
    <name type="scientific">Haemonchus placei</name>
    <name type="common">Barber's pole worm</name>
    <dbReference type="NCBI Taxonomy" id="6290"/>
    <lineage>
        <taxon>Eukaryota</taxon>
        <taxon>Metazoa</taxon>
        <taxon>Ecdysozoa</taxon>
        <taxon>Nematoda</taxon>
        <taxon>Chromadorea</taxon>
        <taxon>Rhabditida</taxon>
        <taxon>Rhabditina</taxon>
        <taxon>Rhabditomorpha</taxon>
        <taxon>Strongyloidea</taxon>
        <taxon>Trichostrongylidae</taxon>
        <taxon>Haemonchus</taxon>
    </lineage>
</organism>